<dbReference type="PANTHER" id="PTHR43266:SF2">
    <property type="entry name" value="MAJOR FACILITATOR SUPERFAMILY (MFS) PROFILE DOMAIN-CONTAINING PROTEIN"/>
    <property type="match status" value="1"/>
</dbReference>
<name>A0A2W4WLZ6_9CYAN</name>
<evidence type="ECO:0000256" key="6">
    <source>
        <dbReference type="ARBA" id="ARBA00023136"/>
    </source>
</evidence>
<evidence type="ECO:0000256" key="2">
    <source>
        <dbReference type="ARBA" id="ARBA00022448"/>
    </source>
</evidence>
<dbReference type="GO" id="GO:0022857">
    <property type="term" value="F:transmembrane transporter activity"/>
    <property type="evidence" value="ECO:0007669"/>
    <property type="project" value="InterPro"/>
</dbReference>
<comment type="subcellular location">
    <subcellularLocation>
        <location evidence="1">Cell membrane</location>
        <topology evidence="1">Multi-pass membrane protein</topology>
    </subcellularLocation>
</comment>
<dbReference type="CDD" id="cd06173">
    <property type="entry name" value="MFS_MefA_like"/>
    <property type="match status" value="1"/>
</dbReference>
<gene>
    <name evidence="8" type="ORF">DCF15_22770</name>
</gene>
<protein>
    <submittedName>
        <fullName evidence="8">MFS transporter</fullName>
    </submittedName>
</protein>
<evidence type="ECO:0000256" key="4">
    <source>
        <dbReference type="ARBA" id="ARBA00022692"/>
    </source>
</evidence>
<evidence type="ECO:0000313" key="9">
    <source>
        <dbReference type="Proteomes" id="UP000249794"/>
    </source>
</evidence>
<feature type="transmembrane region" description="Helical" evidence="7">
    <location>
        <begin position="50"/>
        <end position="70"/>
    </location>
</feature>
<dbReference type="SUPFAM" id="SSF103473">
    <property type="entry name" value="MFS general substrate transporter"/>
    <property type="match status" value="1"/>
</dbReference>
<keyword evidence="4 7" id="KW-0812">Transmembrane</keyword>
<keyword evidence="6 7" id="KW-0472">Membrane</keyword>
<organism evidence="8 9">
    <name type="scientific">Phormidesmis priestleyi</name>
    <dbReference type="NCBI Taxonomy" id="268141"/>
    <lineage>
        <taxon>Bacteria</taxon>
        <taxon>Bacillati</taxon>
        <taxon>Cyanobacteriota</taxon>
        <taxon>Cyanophyceae</taxon>
        <taxon>Leptolyngbyales</taxon>
        <taxon>Leptolyngbyaceae</taxon>
        <taxon>Phormidesmis</taxon>
    </lineage>
</organism>
<reference evidence="9" key="1">
    <citation type="submission" date="2018-04" db="EMBL/GenBank/DDBJ databases">
        <authorList>
            <person name="Cornet L."/>
        </authorList>
    </citation>
    <scope>NUCLEOTIDE SEQUENCE [LARGE SCALE GENOMIC DNA]</scope>
</reference>
<reference evidence="8 9" key="2">
    <citation type="submission" date="2018-06" db="EMBL/GenBank/DDBJ databases">
        <title>Metagenomic assembly of (sub)arctic Cyanobacteria and their associated microbiome from non-axenic cultures.</title>
        <authorList>
            <person name="Baurain D."/>
        </authorList>
    </citation>
    <scope>NUCLEOTIDE SEQUENCE [LARGE SCALE GENOMIC DNA]</scope>
    <source>
        <strain evidence="8">ULC027bin1</strain>
    </source>
</reference>
<feature type="non-terminal residue" evidence="8">
    <location>
        <position position="240"/>
    </location>
</feature>
<dbReference type="InterPro" id="IPR036259">
    <property type="entry name" value="MFS_trans_sf"/>
</dbReference>
<dbReference type="AlphaFoldDB" id="A0A2W4WLZ6"/>
<keyword evidence="3" id="KW-1003">Cell membrane</keyword>
<accession>A0A2W4WLZ6</accession>
<dbReference type="EMBL" id="QBMP01000417">
    <property type="protein sequence ID" value="PZO42899.1"/>
    <property type="molecule type" value="Genomic_DNA"/>
</dbReference>
<feature type="transmembrane region" description="Helical" evidence="7">
    <location>
        <begin position="171"/>
        <end position="189"/>
    </location>
</feature>
<evidence type="ECO:0000313" key="8">
    <source>
        <dbReference type="EMBL" id="PZO42899.1"/>
    </source>
</evidence>
<evidence type="ECO:0000256" key="1">
    <source>
        <dbReference type="ARBA" id="ARBA00004651"/>
    </source>
</evidence>
<dbReference type="GO" id="GO:0005886">
    <property type="term" value="C:plasma membrane"/>
    <property type="evidence" value="ECO:0007669"/>
    <property type="project" value="UniProtKB-SubCell"/>
</dbReference>
<sequence>MQMFQLFRSLRNPVFARLYIAQTTNLLGDALTWLGLALLAFELAGNKSAVVLSVALTLRVSAFVLISPFAGVLADRSDRKKILVITHLGRMCIISLLPFVNAVWQIYVIVFALNIFNAFFTPTYQATIPLVTGAQDYPQAIALSSSTFQLLGVLGPGIAGAVAAFVGTRQIFFLDALTFLIAAILIVTLPGKLRVEQSLEPPRSSNNPPNKKWQEIQAGTIRLFRDRYLRYALAMQLVVS</sequence>
<dbReference type="Pfam" id="PF07690">
    <property type="entry name" value="MFS_1"/>
    <property type="match status" value="1"/>
</dbReference>
<evidence type="ECO:0000256" key="7">
    <source>
        <dbReference type="SAM" id="Phobius"/>
    </source>
</evidence>
<keyword evidence="2" id="KW-0813">Transport</keyword>
<evidence type="ECO:0000256" key="5">
    <source>
        <dbReference type="ARBA" id="ARBA00022989"/>
    </source>
</evidence>
<keyword evidence="5 7" id="KW-1133">Transmembrane helix</keyword>
<dbReference type="Proteomes" id="UP000249794">
    <property type="component" value="Unassembled WGS sequence"/>
</dbReference>
<dbReference type="InterPro" id="IPR011701">
    <property type="entry name" value="MFS"/>
</dbReference>
<evidence type="ECO:0000256" key="3">
    <source>
        <dbReference type="ARBA" id="ARBA00022475"/>
    </source>
</evidence>
<comment type="caution">
    <text evidence="8">The sequence shown here is derived from an EMBL/GenBank/DDBJ whole genome shotgun (WGS) entry which is preliminary data.</text>
</comment>
<dbReference type="PANTHER" id="PTHR43266">
    <property type="entry name" value="MACROLIDE-EFFLUX PROTEIN"/>
    <property type="match status" value="1"/>
</dbReference>
<feature type="transmembrane region" description="Helical" evidence="7">
    <location>
        <begin position="140"/>
        <end position="165"/>
    </location>
</feature>
<dbReference type="Gene3D" id="1.20.1250.20">
    <property type="entry name" value="MFS general substrate transporter like domains"/>
    <property type="match status" value="1"/>
</dbReference>
<proteinExistence type="predicted"/>